<accession>K6Y6L7</accession>
<dbReference type="EMBL" id="BAEQ01000024">
    <property type="protein sequence ID" value="GAC28429.1"/>
    <property type="molecule type" value="Genomic_DNA"/>
</dbReference>
<dbReference type="Pfam" id="PF20434">
    <property type="entry name" value="BD-FAE"/>
    <property type="match status" value="1"/>
</dbReference>
<keyword evidence="4" id="KW-1185">Reference proteome</keyword>
<dbReference type="PROSITE" id="PS51257">
    <property type="entry name" value="PROKAR_LIPOPROTEIN"/>
    <property type="match status" value="1"/>
</dbReference>
<dbReference type="AlphaFoldDB" id="K6Y6L7"/>
<sequence length="160" mass="17715">MKNSVVYVSIICSLFLASCSKNISSIESKSAEQITIDYSVIKDPSYAADSLQKMDIYLSKDAKSFGKHNYTIIFLHGGGYYFSDKSEEERYIEPYLKKGLNVVNINYRLKQGIAIATADLTNALNYLDANNGDYNLNLENVIVTGFSAGAYCNKCGIIAK</sequence>
<dbReference type="PANTHER" id="PTHR48081">
    <property type="entry name" value="AB HYDROLASE SUPERFAMILY PROTEIN C4A8.06C"/>
    <property type="match status" value="1"/>
</dbReference>
<reference evidence="4" key="1">
    <citation type="journal article" date="2014" name="Environ. Microbiol.">
        <title>Comparative genomics of the marine bacterial genus Glaciecola reveals the high degree of genomic diversity and genomic characteristic for cold adaptation.</title>
        <authorList>
            <person name="Qin Q.L."/>
            <person name="Xie B.B."/>
            <person name="Yu Y."/>
            <person name="Shu Y.L."/>
            <person name="Rong J.C."/>
            <person name="Zhang Y.J."/>
            <person name="Zhao D.L."/>
            <person name="Chen X.L."/>
            <person name="Zhang X.Y."/>
            <person name="Chen B."/>
            <person name="Zhou B.C."/>
            <person name="Zhang Y.Z."/>
        </authorList>
    </citation>
    <scope>NUCLEOTIDE SEQUENCE [LARGE SCALE GENOMIC DNA]</scope>
    <source>
        <strain evidence="4">ACAM 615</strain>
    </source>
</reference>
<name>K6Y6L7_9ALTE</name>
<evidence type="ECO:0000313" key="3">
    <source>
        <dbReference type="EMBL" id="GAC28429.1"/>
    </source>
</evidence>
<dbReference type="InterPro" id="IPR049492">
    <property type="entry name" value="BD-FAE-like_dom"/>
</dbReference>
<dbReference type="InterPro" id="IPR050300">
    <property type="entry name" value="GDXG_lipolytic_enzyme"/>
</dbReference>
<proteinExistence type="predicted"/>
<evidence type="ECO:0000313" key="4">
    <source>
        <dbReference type="Proteomes" id="UP000006251"/>
    </source>
</evidence>
<dbReference type="STRING" id="1121922.GCA_000428905_02824"/>
<comment type="caution">
    <text evidence="3">The sequence shown here is derived from an EMBL/GenBank/DDBJ whole genome shotgun (WGS) entry which is preliminary data.</text>
</comment>
<protein>
    <recommendedName>
        <fullName evidence="2">BD-FAE-like domain-containing protein</fullName>
    </recommendedName>
</protein>
<dbReference type="OrthoDB" id="9775851at2"/>
<organism evidence="3 4">
    <name type="scientific">Brumicola pallidula DSM 14239 = ACAM 615</name>
    <dbReference type="NCBI Taxonomy" id="1121922"/>
    <lineage>
        <taxon>Bacteria</taxon>
        <taxon>Pseudomonadati</taxon>
        <taxon>Pseudomonadota</taxon>
        <taxon>Gammaproteobacteria</taxon>
        <taxon>Alteromonadales</taxon>
        <taxon>Alteromonadaceae</taxon>
        <taxon>Brumicola</taxon>
    </lineage>
</organism>
<keyword evidence="1" id="KW-0378">Hydrolase</keyword>
<dbReference type="SUPFAM" id="SSF53474">
    <property type="entry name" value="alpha/beta-Hydrolases"/>
    <property type="match status" value="1"/>
</dbReference>
<gene>
    <name evidence="3" type="ORF">GPAL_1565</name>
</gene>
<dbReference type="Gene3D" id="3.40.50.1820">
    <property type="entry name" value="alpha/beta hydrolase"/>
    <property type="match status" value="1"/>
</dbReference>
<evidence type="ECO:0000259" key="2">
    <source>
        <dbReference type="Pfam" id="PF20434"/>
    </source>
</evidence>
<evidence type="ECO:0000256" key="1">
    <source>
        <dbReference type="ARBA" id="ARBA00022801"/>
    </source>
</evidence>
<feature type="domain" description="BD-FAE-like" evidence="2">
    <location>
        <begin position="54"/>
        <end position="151"/>
    </location>
</feature>
<dbReference type="Proteomes" id="UP000006251">
    <property type="component" value="Unassembled WGS sequence"/>
</dbReference>
<dbReference type="InterPro" id="IPR029058">
    <property type="entry name" value="AB_hydrolase_fold"/>
</dbReference>
<dbReference type="GO" id="GO:0016787">
    <property type="term" value="F:hydrolase activity"/>
    <property type="evidence" value="ECO:0007669"/>
    <property type="project" value="UniProtKB-KW"/>
</dbReference>
<dbReference type="RefSeq" id="WP_006010605.1">
    <property type="nucleotide sequence ID" value="NZ_AUAV01000015.1"/>
</dbReference>